<dbReference type="Proteomes" id="UP000694923">
    <property type="component" value="Unplaced"/>
</dbReference>
<gene>
    <name evidence="2" type="primary">NHLRC4</name>
</gene>
<dbReference type="SUPFAM" id="SSF101898">
    <property type="entry name" value="NHL repeat"/>
    <property type="match status" value="1"/>
</dbReference>
<sequence length="198" mass="21239">MNGIDMVVEGPWGAVRGGGKNVQEEGKACAKALRQEWTGAFIPEDVVVTASGLMVVSDLIHGAVRVLPHTVHDPKDLWVMLHTGPTWEHLAPASILALQGTCWMGPGPDSHMVSKEFGNVQLFGSPAGVCSDSEGSVVVANQQRHQVTLFFHAGLPICLVSEGLRWPLGVACVPQDQLVMADAKDSYLKVYGYLEELA</sequence>
<dbReference type="GeneID" id="103595728"/>
<accession>A0ABM0R9X2</accession>
<evidence type="ECO:0000313" key="2">
    <source>
        <dbReference type="RefSeq" id="XP_008577413.1"/>
    </source>
</evidence>
<protein>
    <submittedName>
        <fullName evidence="2">NHL-repeat-containing protein 4</fullName>
    </submittedName>
</protein>
<organism evidence="1 2">
    <name type="scientific">Galeopterus variegatus</name>
    <name type="common">Malayan flying lemur</name>
    <name type="synonym">Cynocephalus variegatus</name>
    <dbReference type="NCBI Taxonomy" id="482537"/>
    <lineage>
        <taxon>Eukaryota</taxon>
        <taxon>Metazoa</taxon>
        <taxon>Chordata</taxon>
        <taxon>Craniata</taxon>
        <taxon>Vertebrata</taxon>
        <taxon>Euteleostomi</taxon>
        <taxon>Mammalia</taxon>
        <taxon>Eutheria</taxon>
        <taxon>Euarchontoglires</taxon>
        <taxon>Dermoptera</taxon>
        <taxon>Cynocephalidae</taxon>
        <taxon>Galeopterus</taxon>
    </lineage>
</organism>
<dbReference type="Gene3D" id="2.120.10.30">
    <property type="entry name" value="TolB, C-terminal domain"/>
    <property type="match status" value="1"/>
</dbReference>
<evidence type="ECO:0000313" key="1">
    <source>
        <dbReference type="Proteomes" id="UP000694923"/>
    </source>
</evidence>
<proteinExistence type="predicted"/>
<name>A0ABM0R9X2_GALVR</name>
<dbReference type="RefSeq" id="XP_008577413.1">
    <property type="nucleotide sequence ID" value="XM_008579191.1"/>
</dbReference>
<keyword evidence="1" id="KW-1185">Reference proteome</keyword>
<dbReference type="InterPro" id="IPR011042">
    <property type="entry name" value="6-blade_b-propeller_TolB-like"/>
</dbReference>
<reference evidence="2" key="1">
    <citation type="submission" date="2025-08" db="UniProtKB">
        <authorList>
            <consortium name="RefSeq"/>
        </authorList>
    </citation>
    <scope>IDENTIFICATION</scope>
</reference>